<evidence type="ECO:0000256" key="1">
    <source>
        <dbReference type="SAM" id="MobiDB-lite"/>
    </source>
</evidence>
<organism evidence="2 3">
    <name type="scientific">Planotetraspora mira</name>
    <dbReference type="NCBI Taxonomy" id="58121"/>
    <lineage>
        <taxon>Bacteria</taxon>
        <taxon>Bacillati</taxon>
        <taxon>Actinomycetota</taxon>
        <taxon>Actinomycetes</taxon>
        <taxon>Streptosporangiales</taxon>
        <taxon>Streptosporangiaceae</taxon>
        <taxon>Planotetraspora</taxon>
    </lineage>
</organism>
<dbReference type="SUPFAM" id="SSF53067">
    <property type="entry name" value="Actin-like ATPase domain"/>
    <property type="match status" value="1"/>
</dbReference>
<dbReference type="Proteomes" id="UP000650628">
    <property type="component" value="Unassembled WGS sequence"/>
</dbReference>
<dbReference type="Gene3D" id="3.30.420.40">
    <property type="match status" value="1"/>
</dbReference>
<dbReference type="GO" id="GO:0016829">
    <property type="term" value="F:lyase activity"/>
    <property type="evidence" value="ECO:0007669"/>
    <property type="project" value="UniProtKB-KW"/>
</dbReference>
<gene>
    <name evidence="2" type="ORF">Pmi06nite_37660</name>
</gene>
<accession>A0A8J3TQG6</accession>
<evidence type="ECO:0000313" key="2">
    <source>
        <dbReference type="EMBL" id="GII30324.1"/>
    </source>
</evidence>
<keyword evidence="3" id="KW-1185">Reference proteome</keyword>
<feature type="region of interest" description="Disordered" evidence="1">
    <location>
        <begin position="1"/>
        <end position="26"/>
    </location>
</feature>
<dbReference type="Pfam" id="PF06277">
    <property type="entry name" value="EutA"/>
    <property type="match status" value="1"/>
</dbReference>
<reference evidence="2 3" key="1">
    <citation type="submission" date="2021-01" db="EMBL/GenBank/DDBJ databases">
        <title>Whole genome shotgun sequence of Planotetraspora mira NBRC 15435.</title>
        <authorList>
            <person name="Komaki H."/>
            <person name="Tamura T."/>
        </authorList>
    </citation>
    <scope>NUCLEOTIDE SEQUENCE [LARGE SCALE GENOMIC DNA]</scope>
    <source>
        <strain evidence="2 3">NBRC 15435</strain>
    </source>
</reference>
<proteinExistence type="predicted"/>
<comment type="caution">
    <text evidence="2">The sequence shown here is derived from an EMBL/GenBank/DDBJ whole genome shotgun (WGS) entry which is preliminary data.</text>
</comment>
<feature type="compositionally biased region" description="Basic and acidic residues" evidence="1">
    <location>
        <begin position="1"/>
        <end position="23"/>
    </location>
</feature>
<keyword evidence="2" id="KW-0456">Lyase</keyword>
<sequence>MRHTGAHDHIHGDGRGGGHHHGDVPAVYSAYVPDHDHAHDDEALSPIEDNPIWQQDNVTLHSVGIDIGSSGTQVLFSRLHLRRIGEDLTTRYIVVRRQTLYRSPVSLTPYASAEHIDAEALGSIIDQAYDAADVRPPDVDTGVVILTGEALRRRNAEAIASVLAERGGELVNATAGHNMEAMLAAYGSGAAKASHDTGLRILNIDIGGGTTKLAVLDRGRVVTTAAVHIGGRLLVVSDQDRIVRLDPAGRRHAARAGYAWELGDVARPEELQQVAEMMADAIVAVLIADPLPEDVAELYLTERLAEAGPIDGVMFSGGVAEYVYDRESGTFGDLGRWLGQALRRRVDSGALPFPLLPPGECIRATALGASEYSVQLSGNTGYITDPDALLPRRNLQVIRPHYELGETVDAAAIAAAIQRHLVALDVGQTGADVALAMSWNGLPSYDRLISFARGLRDGLADRIAPDRPVYVMLDGDVAMTLGRLLREELGVTGELLVIDGLNLRDFDYIDIGRIRFPSNTVPVTIKSLLFQQDPRHDRPTCDGDPF</sequence>
<evidence type="ECO:0000313" key="3">
    <source>
        <dbReference type="Proteomes" id="UP000650628"/>
    </source>
</evidence>
<name>A0A8J3TQG6_9ACTN</name>
<dbReference type="AlphaFoldDB" id="A0A8J3TQG6"/>
<dbReference type="RefSeq" id="WP_203954293.1">
    <property type="nucleotide sequence ID" value="NZ_BOOO01000019.1"/>
</dbReference>
<protein>
    <submittedName>
        <fullName evidence="2">Reactivating factor for ethanolamine ammonia lyase</fullName>
    </submittedName>
</protein>
<dbReference type="InterPro" id="IPR043129">
    <property type="entry name" value="ATPase_NBD"/>
</dbReference>
<dbReference type="InterPro" id="IPR009377">
    <property type="entry name" value="EutA"/>
</dbReference>
<dbReference type="EMBL" id="BOOO01000019">
    <property type="protein sequence ID" value="GII30324.1"/>
    <property type="molecule type" value="Genomic_DNA"/>
</dbReference>